<comment type="similarity">
    <text evidence="1 10">Belongs to the SHE9 family.</text>
</comment>
<evidence type="ECO:0000256" key="6">
    <source>
        <dbReference type="ARBA" id="ARBA00023054"/>
    </source>
</evidence>
<comment type="function">
    <text evidence="9">Required for the maintenance of the structure of the mitochondrial inner membrane. Involved in mitochondrial morphology. Causes growth arrest when highly overexpressed.</text>
</comment>
<keyword evidence="5 10" id="KW-1133">Transmembrane helix</keyword>
<keyword evidence="13" id="KW-1185">Reference proteome</keyword>
<evidence type="ECO:0000256" key="8">
    <source>
        <dbReference type="ARBA" id="ARBA00023136"/>
    </source>
</evidence>
<feature type="compositionally biased region" description="Polar residues" evidence="11">
    <location>
        <begin position="100"/>
        <end position="110"/>
    </location>
</feature>
<evidence type="ECO:0000256" key="10">
    <source>
        <dbReference type="RuleBase" id="RU364128"/>
    </source>
</evidence>
<comment type="subcellular location">
    <subcellularLocation>
        <location evidence="10">Mitochondrion inner membrane</location>
        <topology evidence="10">Multi-pass membrane protein</topology>
    </subcellularLocation>
</comment>
<reference evidence="12 13" key="1">
    <citation type="submission" date="2019-01" db="EMBL/GenBank/DDBJ databases">
        <title>Draft genome sequences of three monokaryotic isolates of the white-rot basidiomycete fungus Dichomitus squalens.</title>
        <authorList>
            <consortium name="DOE Joint Genome Institute"/>
            <person name="Lopez S.C."/>
            <person name="Andreopoulos B."/>
            <person name="Pangilinan J."/>
            <person name="Lipzen A."/>
            <person name="Riley R."/>
            <person name="Ahrendt S."/>
            <person name="Ng V."/>
            <person name="Barry K."/>
            <person name="Daum C."/>
            <person name="Grigoriev I.V."/>
            <person name="Hilden K.S."/>
            <person name="Makela M.R."/>
            <person name="de Vries R.P."/>
        </authorList>
    </citation>
    <scope>NUCLEOTIDE SEQUENCE [LARGE SCALE GENOMIC DNA]</scope>
    <source>
        <strain evidence="12 13">CBS 464.89</strain>
    </source>
</reference>
<dbReference type="EMBL" id="ML145094">
    <property type="protein sequence ID" value="TBU62369.1"/>
    <property type="molecule type" value="Genomic_DNA"/>
</dbReference>
<keyword evidence="2 10" id="KW-0812">Transmembrane</keyword>
<evidence type="ECO:0000256" key="9">
    <source>
        <dbReference type="ARBA" id="ARBA00024807"/>
    </source>
</evidence>
<accession>A0A4Q9Q541</accession>
<feature type="region of interest" description="Disordered" evidence="11">
    <location>
        <begin position="16"/>
        <end position="110"/>
    </location>
</feature>
<keyword evidence="8 10" id="KW-0472">Membrane</keyword>
<evidence type="ECO:0000256" key="3">
    <source>
        <dbReference type="ARBA" id="ARBA00022792"/>
    </source>
</evidence>
<dbReference type="GO" id="GO:0005743">
    <property type="term" value="C:mitochondrial inner membrane"/>
    <property type="evidence" value="ECO:0007669"/>
    <property type="project" value="UniProtKB-SubCell"/>
</dbReference>
<dbReference type="Pfam" id="PF05546">
    <property type="entry name" value="She9_MDM33"/>
    <property type="match status" value="1"/>
</dbReference>
<evidence type="ECO:0000256" key="1">
    <source>
        <dbReference type="ARBA" id="ARBA00007472"/>
    </source>
</evidence>
<evidence type="ECO:0000256" key="11">
    <source>
        <dbReference type="SAM" id="MobiDB-lite"/>
    </source>
</evidence>
<keyword evidence="4 10" id="KW-0809">Transit peptide</keyword>
<dbReference type="PANTHER" id="PTHR31961:SF3">
    <property type="entry name" value="SENSITIVE TO HIGH EXPRESSION PROTEIN 9, MITOCHONDRIAL"/>
    <property type="match status" value="1"/>
</dbReference>
<feature type="transmembrane region" description="Helical" evidence="10">
    <location>
        <begin position="401"/>
        <end position="422"/>
    </location>
</feature>
<evidence type="ECO:0000313" key="12">
    <source>
        <dbReference type="EMBL" id="TBU62369.1"/>
    </source>
</evidence>
<dbReference type="InterPro" id="IPR008839">
    <property type="entry name" value="MDM33_fungi"/>
</dbReference>
<evidence type="ECO:0000256" key="2">
    <source>
        <dbReference type="ARBA" id="ARBA00022692"/>
    </source>
</evidence>
<feature type="compositionally biased region" description="Low complexity" evidence="11">
    <location>
        <begin position="85"/>
        <end position="99"/>
    </location>
</feature>
<keyword evidence="7 10" id="KW-0496">Mitochondrion</keyword>
<keyword evidence="6" id="KW-0175">Coiled coil</keyword>
<feature type="compositionally biased region" description="Polar residues" evidence="11">
    <location>
        <begin position="35"/>
        <end position="44"/>
    </location>
</feature>
<feature type="region of interest" description="Disordered" evidence="11">
    <location>
        <begin position="369"/>
        <end position="392"/>
    </location>
</feature>
<dbReference type="AlphaFoldDB" id="A0A4Q9Q541"/>
<protein>
    <recommendedName>
        <fullName evidence="10">Sensitive to high expression protein 9, mitochondrial</fullName>
    </recommendedName>
</protein>
<evidence type="ECO:0000256" key="5">
    <source>
        <dbReference type="ARBA" id="ARBA00022989"/>
    </source>
</evidence>
<dbReference type="Proteomes" id="UP000292082">
    <property type="component" value="Unassembled WGS sequence"/>
</dbReference>
<organism evidence="12 13">
    <name type="scientific">Dichomitus squalens</name>
    <dbReference type="NCBI Taxonomy" id="114155"/>
    <lineage>
        <taxon>Eukaryota</taxon>
        <taxon>Fungi</taxon>
        <taxon>Dikarya</taxon>
        <taxon>Basidiomycota</taxon>
        <taxon>Agaricomycotina</taxon>
        <taxon>Agaricomycetes</taxon>
        <taxon>Polyporales</taxon>
        <taxon>Polyporaceae</taxon>
        <taxon>Dichomitus</taxon>
    </lineage>
</organism>
<dbReference type="PANTHER" id="PTHR31961">
    <property type="entry name" value="SENSITIVE TO HIGH EXPRESSION PROTEIN 9, MITOCHONDRIAL"/>
    <property type="match status" value="1"/>
</dbReference>
<feature type="transmembrane region" description="Helical" evidence="10">
    <location>
        <begin position="274"/>
        <end position="294"/>
    </location>
</feature>
<dbReference type="GO" id="GO:0007007">
    <property type="term" value="P:inner mitochondrial membrane organization"/>
    <property type="evidence" value="ECO:0007669"/>
    <property type="project" value="TreeGrafter"/>
</dbReference>
<evidence type="ECO:0000313" key="13">
    <source>
        <dbReference type="Proteomes" id="UP000292082"/>
    </source>
</evidence>
<gene>
    <name evidence="12" type="ORF">BD310DRAFT_919271</name>
</gene>
<proteinExistence type="inferred from homology"/>
<evidence type="ECO:0000256" key="7">
    <source>
        <dbReference type="ARBA" id="ARBA00023128"/>
    </source>
</evidence>
<name>A0A4Q9Q541_9APHY</name>
<evidence type="ECO:0000256" key="4">
    <source>
        <dbReference type="ARBA" id="ARBA00022946"/>
    </source>
</evidence>
<keyword evidence="3 10" id="KW-0999">Mitochondrion inner membrane</keyword>
<comment type="subunit">
    <text evidence="10">Homooligomer.</text>
</comment>
<sequence>MLRGALRTPAVSLQTPLWYPSPARSTLRYLRPTSRHYSTPTQTPENKRESSPDNGSLPSAEPSYREDATATGGEPIAMPPPPSGSPSSSSETGSSKNGSAGSTEQPNSIQDRMRELSTGALKEMRVRGDEFTARVARTFSKLGAELNRVTGYEEIEQLKRKVVEQESRIHHAREAARAAKEAYDSAVLQRAKSQREVNDLLQRKSHWTDEDVSRFTTLVREDHAREHDEARAKAAAYAAEDAVEREFSALMRVILNRYHEEQAWSDKIRSASTYGQLAALALNLAVFVLAIVLVEPWKRRRLAQTFERKVEEMGARTEQAFEDKTSELKGRMDEQARVLAAVLETVHLANQVDVGELVALQRGVGLGPADDNEEAQPALSHPHGERISGALPKPRTDGEMVLVMTASAAAAGLFGWLARSWFG</sequence>